<gene>
    <name evidence="1" type="ORF">QCA50_008879</name>
</gene>
<dbReference type="EMBL" id="JASBNA010000012">
    <property type="protein sequence ID" value="KAK7687664.1"/>
    <property type="molecule type" value="Genomic_DNA"/>
</dbReference>
<evidence type="ECO:0000313" key="1">
    <source>
        <dbReference type="EMBL" id="KAK7687664.1"/>
    </source>
</evidence>
<sequence length="131" mass="14948">MKSPVHLDSHPSFLTSGVVPQTFPSLHRISRSSLTSHQRKAEQRGGLWEERYEKKELQERVRLVFDRIAEEIEGSGVGKWVVLDADLDKAEVEQSVWDEVKLFVDQGGVSEPIKKLWDGTREATMVDALYI</sequence>
<dbReference type="AlphaFoldDB" id="A0AAW0G8H2"/>
<dbReference type="Gene3D" id="3.40.50.300">
    <property type="entry name" value="P-loop containing nucleotide triphosphate hydrolases"/>
    <property type="match status" value="1"/>
</dbReference>
<proteinExistence type="predicted"/>
<dbReference type="Proteomes" id="UP001385951">
    <property type="component" value="Unassembled WGS sequence"/>
</dbReference>
<comment type="caution">
    <text evidence="1">The sequence shown here is derived from an EMBL/GenBank/DDBJ whole genome shotgun (WGS) entry which is preliminary data.</text>
</comment>
<dbReference type="InterPro" id="IPR027417">
    <property type="entry name" value="P-loop_NTPase"/>
</dbReference>
<reference evidence="1 2" key="1">
    <citation type="submission" date="2022-09" db="EMBL/GenBank/DDBJ databases">
        <authorList>
            <person name="Palmer J.M."/>
        </authorList>
    </citation>
    <scope>NUCLEOTIDE SEQUENCE [LARGE SCALE GENOMIC DNA]</scope>
    <source>
        <strain evidence="1 2">DSM 7382</strain>
    </source>
</reference>
<keyword evidence="2" id="KW-1185">Reference proteome</keyword>
<name>A0AAW0G8H2_9APHY</name>
<protein>
    <submittedName>
        <fullName evidence="1">Uncharacterized protein</fullName>
    </submittedName>
</protein>
<evidence type="ECO:0000313" key="2">
    <source>
        <dbReference type="Proteomes" id="UP001385951"/>
    </source>
</evidence>
<organism evidence="1 2">
    <name type="scientific">Cerrena zonata</name>
    <dbReference type="NCBI Taxonomy" id="2478898"/>
    <lineage>
        <taxon>Eukaryota</taxon>
        <taxon>Fungi</taxon>
        <taxon>Dikarya</taxon>
        <taxon>Basidiomycota</taxon>
        <taxon>Agaricomycotina</taxon>
        <taxon>Agaricomycetes</taxon>
        <taxon>Polyporales</taxon>
        <taxon>Cerrenaceae</taxon>
        <taxon>Cerrena</taxon>
    </lineage>
</organism>
<accession>A0AAW0G8H2</accession>